<dbReference type="Proteomes" id="UP000219327">
    <property type="component" value="Unassembled WGS sequence"/>
</dbReference>
<dbReference type="AlphaFoldDB" id="A0A2A5WZ17"/>
<organism evidence="1 2">
    <name type="scientific">OM182 bacterium MED-G24</name>
    <dbReference type="NCBI Taxonomy" id="1986255"/>
    <lineage>
        <taxon>Bacteria</taxon>
        <taxon>Pseudomonadati</taxon>
        <taxon>Pseudomonadota</taxon>
        <taxon>Gammaproteobacteria</taxon>
        <taxon>OMG group</taxon>
        <taxon>OM182 clade</taxon>
    </lineage>
</organism>
<dbReference type="PANTHER" id="PTHR30528:SF0">
    <property type="entry name" value="CYTOPLASMIC PROTEIN"/>
    <property type="match status" value="1"/>
</dbReference>
<dbReference type="Pfam" id="PF06224">
    <property type="entry name" value="AlkZ-like"/>
    <property type="match status" value="1"/>
</dbReference>
<dbReference type="InterPro" id="IPR009351">
    <property type="entry name" value="AlkZ-like"/>
</dbReference>
<evidence type="ECO:0000313" key="2">
    <source>
        <dbReference type="Proteomes" id="UP000219327"/>
    </source>
</evidence>
<evidence type="ECO:0008006" key="3">
    <source>
        <dbReference type="Google" id="ProtNLM"/>
    </source>
</evidence>
<evidence type="ECO:0000313" key="1">
    <source>
        <dbReference type="EMBL" id="PDH41712.1"/>
    </source>
</evidence>
<reference evidence="1 2" key="1">
    <citation type="submission" date="2017-08" db="EMBL/GenBank/DDBJ databases">
        <title>Fine stratification of microbial communities through a metagenomic profile of the photic zone.</title>
        <authorList>
            <person name="Haro-Moreno J.M."/>
            <person name="Lopez-Perez M."/>
            <person name="De La Torre J."/>
            <person name="Picazo A."/>
            <person name="Camacho A."/>
            <person name="Rodriguez-Valera F."/>
        </authorList>
    </citation>
    <scope>NUCLEOTIDE SEQUENCE [LARGE SCALE GENOMIC DNA]</scope>
    <source>
        <strain evidence="1">MED-G24</strain>
    </source>
</reference>
<accession>A0A2A5WZ17</accession>
<sequence>MDAKRLRGIALAQQGLQKAFHFGRGRGGVRRMIQQLGYLQLDSISVVVRAHRHILRRRVPGGDLDHLEHLLREREIFEYRFPVAAYRPMPEFRFTSHHMAWRREMNQRQFRAGKKDRELIARVLGRIRDEGPLRSRDFEVGEHRSGGWWQWKPAKRALEMLYYQGDLMVSAREGMEKSFDLTERVVPSNIDTSKPDMGYYVATSSFPCCRRMGLRAIER</sequence>
<comment type="caution">
    <text evidence="1">The sequence shown here is derived from an EMBL/GenBank/DDBJ whole genome shotgun (WGS) entry which is preliminary data.</text>
</comment>
<dbReference type="PANTHER" id="PTHR30528">
    <property type="entry name" value="CYTOPLASMIC PROTEIN"/>
    <property type="match status" value="1"/>
</dbReference>
<dbReference type="EMBL" id="NTKD01000003">
    <property type="protein sequence ID" value="PDH41712.1"/>
    <property type="molecule type" value="Genomic_DNA"/>
</dbReference>
<protein>
    <recommendedName>
        <fullName evidence="3">Winged helix-turn-helix domain-containing protein</fullName>
    </recommendedName>
</protein>
<gene>
    <name evidence="1" type="ORF">CNE99_01425</name>
</gene>
<proteinExistence type="predicted"/>
<name>A0A2A5WZ17_9GAMM</name>